<dbReference type="EMBL" id="KL659427">
    <property type="protein sequence ID" value="KFA69568.1"/>
    <property type="molecule type" value="Genomic_DNA"/>
</dbReference>
<organism evidence="1 2">
    <name type="scientific">Stachybotrys chlorohalonatus (strain IBT 40285)</name>
    <dbReference type="NCBI Taxonomy" id="1283841"/>
    <lineage>
        <taxon>Eukaryota</taxon>
        <taxon>Fungi</taxon>
        <taxon>Dikarya</taxon>
        <taxon>Ascomycota</taxon>
        <taxon>Pezizomycotina</taxon>
        <taxon>Sordariomycetes</taxon>
        <taxon>Hypocreomycetidae</taxon>
        <taxon>Hypocreales</taxon>
        <taxon>Stachybotryaceae</taxon>
        <taxon>Stachybotrys</taxon>
    </lineage>
</organism>
<dbReference type="InParanoid" id="A0A084R033"/>
<dbReference type="HOGENOM" id="CLU_3437081_0_0_1"/>
<accession>A0A084R033</accession>
<name>A0A084R033_STAC4</name>
<protein>
    <submittedName>
        <fullName evidence="1">Uncharacterized protein</fullName>
    </submittedName>
</protein>
<evidence type="ECO:0000313" key="2">
    <source>
        <dbReference type="Proteomes" id="UP000028524"/>
    </source>
</evidence>
<proteinExistence type="predicted"/>
<evidence type="ECO:0000313" key="1">
    <source>
        <dbReference type="EMBL" id="KFA69568.1"/>
    </source>
</evidence>
<keyword evidence="2" id="KW-1185">Reference proteome</keyword>
<dbReference type="Proteomes" id="UP000028524">
    <property type="component" value="Unassembled WGS sequence"/>
</dbReference>
<feature type="non-terminal residue" evidence="1">
    <location>
        <position position="12"/>
    </location>
</feature>
<gene>
    <name evidence="1" type="ORF">S40285_07965</name>
</gene>
<sequence length="12" mass="1284">MKRPALTATVVP</sequence>
<reference evidence="1 2" key="1">
    <citation type="journal article" date="2014" name="BMC Genomics">
        <title>Comparative genome sequencing reveals chemotype-specific gene clusters in the toxigenic black mold Stachybotrys.</title>
        <authorList>
            <person name="Semeiks J."/>
            <person name="Borek D."/>
            <person name="Otwinowski Z."/>
            <person name="Grishin N.V."/>
        </authorList>
    </citation>
    <scope>NUCLEOTIDE SEQUENCE [LARGE SCALE GENOMIC DNA]</scope>
    <source>
        <strain evidence="1 2">IBT 40285</strain>
    </source>
</reference>